<reference evidence="2" key="1">
    <citation type="submission" date="2021-02" db="EMBL/GenBank/DDBJ databases">
        <authorList>
            <person name="Nieuwenhuis M."/>
            <person name="Van De Peppel L.J.J."/>
        </authorList>
    </citation>
    <scope>NUCLEOTIDE SEQUENCE</scope>
    <source>
        <strain evidence="2">D49</strain>
    </source>
</reference>
<evidence type="ECO:0000256" key="1">
    <source>
        <dbReference type="SAM" id="MobiDB-lite"/>
    </source>
</evidence>
<feature type="region of interest" description="Disordered" evidence="1">
    <location>
        <begin position="13"/>
        <end position="32"/>
    </location>
</feature>
<organism evidence="2 3">
    <name type="scientific">Sphagnurus paluster</name>
    <dbReference type="NCBI Taxonomy" id="117069"/>
    <lineage>
        <taxon>Eukaryota</taxon>
        <taxon>Fungi</taxon>
        <taxon>Dikarya</taxon>
        <taxon>Basidiomycota</taxon>
        <taxon>Agaricomycotina</taxon>
        <taxon>Agaricomycetes</taxon>
        <taxon>Agaricomycetidae</taxon>
        <taxon>Agaricales</taxon>
        <taxon>Tricholomatineae</taxon>
        <taxon>Lyophyllaceae</taxon>
        <taxon>Sphagnurus</taxon>
    </lineage>
</organism>
<keyword evidence="3" id="KW-1185">Reference proteome</keyword>
<comment type="caution">
    <text evidence="2">The sequence shown here is derived from an EMBL/GenBank/DDBJ whole genome shotgun (WGS) entry which is preliminary data.</text>
</comment>
<sequence length="265" mass="31225">MIMKREIAVERKCMEEQSKDMQRTLQKHTVEQNRAMEEKRIVETWISRSKNEVEEKEQKMKNGWESLEREQAKLKMDRVSIGERAARGRKESSGGEDRKRKKACTRSGAGPSTTLNSGHKRRTQKVLIRDHVYDDQFWHNDTALERFLLVIEIFEKVTFSKELQPLTIGSVPWPVLERSVLSSNSDELKVTWDDVDEFFAYVKSEYRSAEEYKKLVVRVHRMFHPDRWCSRRLLDSVQDLTVRKMLDDYGNAVAQAITSIWILTK</sequence>
<name>A0A9P7FU69_9AGAR</name>
<feature type="compositionally biased region" description="Basic and acidic residues" evidence="1">
    <location>
        <begin position="75"/>
        <end position="98"/>
    </location>
</feature>
<dbReference type="AlphaFoldDB" id="A0A9P7FU69"/>
<proteinExistence type="predicted"/>
<evidence type="ECO:0000313" key="3">
    <source>
        <dbReference type="Proteomes" id="UP000717328"/>
    </source>
</evidence>
<reference evidence="2" key="2">
    <citation type="submission" date="2021-10" db="EMBL/GenBank/DDBJ databases">
        <title>Phylogenomics reveals ancestral predisposition of the termite-cultivated fungus Termitomyces towards a domesticated lifestyle.</title>
        <authorList>
            <person name="Auxier B."/>
            <person name="Grum-Grzhimaylo A."/>
            <person name="Cardenas M.E."/>
            <person name="Lodge J.D."/>
            <person name="Laessoe T."/>
            <person name="Pedersen O."/>
            <person name="Smith M.E."/>
            <person name="Kuyper T.W."/>
            <person name="Franco-Molano E.A."/>
            <person name="Baroni T.J."/>
            <person name="Aanen D.K."/>
        </authorList>
    </citation>
    <scope>NUCLEOTIDE SEQUENCE</scope>
    <source>
        <strain evidence="2">D49</strain>
    </source>
</reference>
<gene>
    <name evidence="2" type="ORF">H0H81_000330</name>
</gene>
<dbReference type="Proteomes" id="UP000717328">
    <property type="component" value="Unassembled WGS sequence"/>
</dbReference>
<protein>
    <submittedName>
        <fullName evidence="2">Uncharacterized protein</fullName>
    </submittedName>
</protein>
<dbReference type="EMBL" id="JABCKI010006233">
    <property type="protein sequence ID" value="KAG5634917.1"/>
    <property type="molecule type" value="Genomic_DNA"/>
</dbReference>
<dbReference type="OrthoDB" id="3265210at2759"/>
<accession>A0A9P7FU69</accession>
<feature type="region of interest" description="Disordered" evidence="1">
    <location>
        <begin position="75"/>
        <end position="121"/>
    </location>
</feature>
<evidence type="ECO:0000313" key="2">
    <source>
        <dbReference type="EMBL" id="KAG5634917.1"/>
    </source>
</evidence>